<sequence length="168" mass="19117">MDISSVNNAASINAISNKSSAYLEAVRPNQHEAKVSNNVTISEAGRTAAKYDMEGDRSNYPPLEMFQVPAWLGDYSSSMELLDEINQYSPYVAPTNGVKLAEIPKQYRDEYSEIVRRNYHQTLINAGVDTFEKHYESVINKNQSHILENNFKHMMDNDPRVIAMLNNR</sequence>
<keyword evidence="2" id="KW-1185">Reference proteome</keyword>
<gene>
    <name evidence="1" type="ORF">SAMN05216175_102258</name>
</gene>
<dbReference type="OrthoDB" id="5521937at2"/>
<dbReference type="EMBL" id="FOOU01000002">
    <property type="protein sequence ID" value="SFF98044.1"/>
    <property type="molecule type" value="Genomic_DNA"/>
</dbReference>
<evidence type="ECO:0000313" key="1">
    <source>
        <dbReference type="EMBL" id="SFF98044.1"/>
    </source>
</evidence>
<protein>
    <submittedName>
        <fullName evidence="1">Uncharacterized protein</fullName>
    </submittedName>
</protein>
<proteinExistence type="predicted"/>
<dbReference type="Proteomes" id="UP000198623">
    <property type="component" value="Unassembled WGS sequence"/>
</dbReference>
<organism evidence="1 2">
    <name type="scientific">Neptunomonas qingdaonensis</name>
    <dbReference type="NCBI Taxonomy" id="1045558"/>
    <lineage>
        <taxon>Bacteria</taxon>
        <taxon>Pseudomonadati</taxon>
        <taxon>Pseudomonadota</taxon>
        <taxon>Gammaproteobacteria</taxon>
        <taxon>Oceanospirillales</taxon>
        <taxon>Oceanospirillaceae</taxon>
        <taxon>Neptunomonas</taxon>
    </lineage>
</organism>
<reference evidence="2" key="1">
    <citation type="submission" date="2016-10" db="EMBL/GenBank/DDBJ databases">
        <authorList>
            <person name="Varghese N."/>
            <person name="Submissions S."/>
        </authorList>
    </citation>
    <scope>NUCLEOTIDE SEQUENCE [LARGE SCALE GENOMIC DNA]</scope>
    <source>
        <strain evidence="2">CGMCC 1.10971</strain>
    </source>
</reference>
<evidence type="ECO:0000313" key="2">
    <source>
        <dbReference type="Proteomes" id="UP000198623"/>
    </source>
</evidence>
<dbReference type="RefSeq" id="WP_090724858.1">
    <property type="nucleotide sequence ID" value="NZ_FOOU01000002.1"/>
</dbReference>
<name>A0A1I2N2G0_9GAMM</name>
<accession>A0A1I2N2G0</accession>
<dbReference type="AlphaFoldDB" id="A0A1I2N2G0"/>